<accession>A0A0A9F3U2</accession>
<feature type="region of interest" description="Disordered" evidence="1">
    <location>
        <begin position="82"/>
        <end position="129"/>
    </location>
</feature>
<organism evidence="3">
    <name type="scientific">Arundo donax</name>
    <name type="common">Giant reed</name>
    <name type="synonym">Donax arundinaceus</name>
    <dbReference type="NCBI Taxonomy" id="35708"/>
    <lineage>
        <taxon>Eukaryota</taxon>
        <taxon>Viridiplantae</taxon>
        <taxon>Streptophyta</taxon>
        <taxon>Embryophyta</taxon>
        <taxon>Tracheophyta</taxon>
        <taxon>Spermatophyta</taxon>
        <taxon>Magnoliopsida</taxon>
        <taxon>Liliopsida</taxon>
        <taxon>Poales</taxon>
        <taxon>Poaceae</taxon>
        <taxon>PACMAD clade</taxon>
        <taxon>Arundinoideae</taxon>
        <taxon>Arundineae</taxon>
        <taxon>Arundo</taxon>
    </lineage>
</organism>
<dbReference type="AlphaFoldDB" id="A0A0A9F3U2"/>
<keyword evidence="2" id="KW-1133">Transmembrane helix</keyword>
<dbReference type="EMBL" id="GBRH01193080">
    <property type="protein sequence ID" value="JAE04816.1"/>
    <property type="molecule type" value="Transcribed_RNA"/>
</dbReference>
<reference evidence="3" key="1">
    <citation type="submission" date="2014-09" db="EMBL/GenBank/DDBJ databases">
        <authorList>
            <person name="Magalhaes I.L.F."/>
            <person name="Oliveira U."/>
            <person name="Santos F.R."/>
            <person name="Vidigal T.H.D.A."/>
            <person name="Brescovit A.D."/>
            <person name="Santos A.J."/>
        </authorList>
    </citation>
    <scope>NUCLEOTIDE SEQUENCE</scope>
    <source>
        <tissue evidence="3">Shoot tissue taken approximately 20 cm above the soil surface</tissue>
    </source>
</reference>
<protein>
    <submittedName>
        <fullName evidence="3">Uncharacterized protein</fullName>
    </submittedName>
</protein>
<proteinExistence type="predicted"/>
<reference evidence="3" key="2">
    <citation type="journal article" date="2015" name="Data Brief">
        <title>Shoot transcriptome of the giant reed, Arundo donax.</title>
        <authorList>
            <person name="Barrero R.A."/>
            <person name="Guerrero F.D."/>
            <person name="Moolhuijzen P."/>
            <person name="Goolsby J.A."/>
            <person name="Tidwell J."/>
            <person name="Bellgard S.E."/>
            <person name="Bellgard M.I."/>
        </authorList>
    </citation>
    <scope>NUCLEOTIDE SEQUENCE</scope>
    <source>
        <tissue evidence="3">Shoot tissue taken approximately 20 cm above the soil surface</tissue>
    </source>
</reference>
<feature type="transmembrane region" description="Helical" evidence="2">
    <location>
        <begin position="57"/>
        <end position="80"/>
    </location>
</feature>
<sequence>MKSSLRKLRRALLDLKSHVFLGLDVEGEPDGREVAPAELPLGDVAAGGEAVPEADGVVAALAVSVDALVLLLLLHVHLVVARQRRRQRRHPRHPPPTQPPTTRMSGIPGWGPRRSPAIPPAASDFVHLG</sequence>
<evidence type="ECO:0000313" key="3">
    <source>
        <dbReference type="EMBL" id="JAE04816.1"/>
    </source>
</evidence>
<keyword evidence="2" id="KW-0472">Membrane</keyword>
<name>A0A0A9F3U2_ARUDO</name>
<evidence type="ECO:0000256" key="1">
    <source>
        <dbReference type="SAM" id="MobiDB-lite"/>
    </source>
</evidence>
<evidence type="ECO:0000256" key="2">
    <source>
        <dbReference type="SAM" id="Phobius"/>
    </source>
</evidence>
<keyword evidence="2" id="KW-0812">Transmembrane</keyword>
<feature type="compositionally biased region" description="Low complexity" evidence="1">
    <location>
        <begin position="112"/>
        <end position="123"/>
    </location>
</feature>
<feature type="compositionally biased region" description="Basic residues" evidence="1">
    <location>
        <begin position="82"/>
        <end position="93"/>
    </location>
</feature>